<accession>A0A6A5SFB3</accession>
<organism evidence="1 2">
    <name type="scientific">Clathrospora elynae</name>
    <dbReference type="NCBI Taxonomy" id="706981"/>
    <lineage>
        <taxon>Eukaryota</taxon>
        <taxon>Fungi</taxon>
        <taxon>Dikarya</taxon>
        <taxon>Ascomycota</taxon>
        <taxon>Pezizomycotina</taxon>
        <taxon>Dothideomycetes</taxon>
        <taxon>Pleosporomycetidae</taxon>
        <taxon>Pleosporales</taxon>
        <taxon>Diademaceae</taxon>
        <taxon>Clathrospora</taxon>
    </lineage>
</organism>
<reference evidence="1" key="1">
    <citation type="journal article" date="2020" name="Stud. Mycol.">
        <title>101 Dothideomycetes genomes: a test case for predicting lifestyles and emergence of pathogens.</title>
        <authorList>
            <person name="Haridas S."/>
            <person name="Albert R."/>
            <person name="Binder M."/>
            <person name="Bloem J."/>
            <person name="Labutti K."/>
            <person name="Salamov A."/>
            <person name="Andreopoulos B."/>
            <person name="Baker S."/>
            <person name="Barry K."/>
            <person name="Bills G."/>
            <person name="Bluhm B."/>
            <person name="Cannon C."/>
            <person name="Castanera R."/>
            <person name="Culley D."/>
            <person name="Daum C."/>
            <person name="Ezra D."/>
            <person name="Gonzalez J."/>
            <person name="Henrissat B."/>
            <person name="Kuo A."/>
            <person name="Liang C."/>
            <person name="Lipzen A."/>
            <person name="Lutzoni F."/>
            <person name="Magnuson J."/>
            <person name="Mondo S."/>
            <person name="Nolan M."/>
            <person name="Ohm R."/>
            <person name="Pangilinan J."/>
            <person name="Park H.-J."/>
            <person name="Ramirez L."/>
            <person name="Alfaro M."/>
            <person name="Sun H."/>
            <person name="Tritt A."/>
            <person name="Yoshinaga Y."/>
            <person name="Zwiers L.-H."/>
            <person name="Turgeon B."/>
            <person name="Goodwin S."/>
            <person name="Spatafora J."/>
            <person name="Crous P."/>
            <person name="Grigoriev I."/>
        </authorList>
    </citation>
    <scope>NUCLEOTIDE SEQUENCE</scope>
    <source>
        <strain evidence="1">CBS 161.51</strain>
    </source>
</reference>
<protein>
    <recommendedName>
        <fullName evidence="3">Thioesterase domain-containing protein</fullName>
    </recommendedName>
</protein>
<evidence type="ECO:0000313" key="1">
    <source>
        <dbReference type="EMBL" id="KAF1938753.1"/>
    </source>
</evidence>
<proteinExistence type="predicted"/>
<dbReference type="Proteomes" id="UP000800038">
    <property type="component" value="Unassembled WGS sequence"/>
</dbReference>
<dbReference type="OrthoDB" id="506431at2759"/>
<evidence type="ECO:0000313" key="2">
    <source>
        <dbReference type="Proteomes" id="UP000800038"/>
    </source>
</evidence>
<dbReference type="AlphaFoldDB" id="A0A6A5SFB3"/>
<name>A0A6A5SFB3_9PLEO</name>
<dbReference type="EMBL" id="ML976096">
    <property type="protein sequence ID" value="KAF1938753.1"/>
    <property type="molecule type" value="Genomic_DNA"/>
</dbReference>
<evidence type="ECO:0008006" key="3">
    <source>
        <dbReference type="Google" id="ProtNLM"/>
    </source>
</evidence>
<sequence>MDPGVGMHSRYCRTFAFPGFAFSVNPKTPIAYPRRYPVVPTIHDDSPDKRDGVSNTFFTRTLFTDDAIRALLSLYRPGRGKWRDVNEDTVLTGSAPILEELIPGDASREALLQAAREEKTYSTTDPDTRESIILASLGSDVDGGLSRLHGGVTAMLLDQAMEIGVDPAFTISGDLSLSGHRRIYATGVRRGYLRNMFL</sequence>
<keyword evidence="2" id="KW-1185">Reference proteome</keyword>
<gene>
    <name evidence="1" type="ORF">EJ02DRAFT_468648</name>
</gene>